<dbReference type="PANTHER" id="PTHR38445">
    <property type="entry name" value="HTH-TYPE TRANSCRIPTIONAL REPRESSOR YTRA"/>
    <property type="match status" value="1"/>
</dbReference>
<dbReference type="InterPro" id="IPR036390">
    <property type="entry name" value="WH_DNA-bd_sf"/>
</dbReference>
<dbReference type="PROSITE" id="PS50949">
    <property type="entry name" value="HTH_GNTR"/>
    <property type="match status" value="1"/>
</dbReference>
<protein>
    <submittedName>
        <fullName evidence="5">DNA-binding transcriptional regulator YhcF (GntR family)</fullName>
    </submittedName>
</protein>
<dbReference type="PRINTS" id="PR00035">
    <property type="entry name" value="HTHGNTR"/>
</dbReference>
<evidence type="ECO:0000256" key="2">
    <source>
        <dbReference type="ARBA" id="ARBA00023125"/>
    </source>
</evidence>
<dbReference type="InterPro" id="IPR000524">
    <property type="entry name" value="Tscrpt_reg_HTH_GntR"/>
</dbReference>
<dbReference type="RefSeq" id="WP_039347963.1">
    <property type="nucleotide sequence ID" value="NZ_PGEZ01000002.1"/>
</dbReference>
<keyword evidence="3" id="KW-0804">Transcription</keyword>
<keyword evidence="1" id="KW-0805">Transcription regulation</keyword>
<dbReference type="GO" id="GO:0003677">
    <property type="term" value="F:DNA binding"/>
    <property type="evidence" value="ECO:0007669"/>
    <property type="project" value="UniProtKB-KW"/>
</dbReference>
<evidence type="ECO:0000256" key="3">
    <source>
        <dbReference type="ARBA" id="ARBA00023163"/>
    </source>
</evidence>
<sequence length="325" mass="34910">MTTRPVDTRIRVSQHSDIPLFRQIVTQVTFMVETGQLADGDRLPGTRLLADNLGINRNTVARAYGDLRRRGLVESRGRRGMVVVGAEGARAASATRDHAHDLLASAVDACIGIGLGPAEIAELAGGYAARAAGSAPRIAFVECNTDRATALAHDLEHELGIEVEPLVLGGFEAPELDVDLVLTTFFHLAEVRALARGRPADVVALVVAPHIRTLVEIASVPHDRTVGLWYPTEDQAISVRDSLQQAGITNVRILAGTSGADLRGIDVVVLPSERPDVRDALADRVRVIEFGNVLDASSVRMVRDVVRDLRPAAPPPRVSRARPSR</sequence>
<feature type="domain" description="HTH gntR-type" evidence="4">
    <location>
        <begin position="18"/>
        <end position="86"/>
    </location>
</feature>
<evidence type="ECO:0000313" key="6">
    <source>
        <dbReference type="Proteomes" id="UP000230842"/>
    </source>
</evidence>
<keyword evidence="6" id="KW-1185">Reference proteome</keyword>
<dbReference type="PANTHER" id="PTHR38445:SF9">
    <property type="entry name" value="HTH-TYPE TRANSCRIPTIONAL REPRESSOR YTRA"/>
    <property type="match status" value="1"/>
</dbReference>
<dbReference type="EMBL" id="PGEZ01000002">
    <property type="protein sequence ID" value="PJJ54285.1"/>
    <property type="molecule type" value="Genomic_DNA"/>
</dbReference>
<evidence type="ECO:0000313" key="5">
    <source>
        <dbReference type="EMBL" id="PJJ54285.1"/>
    </source>
</evidence>
<dbReference type="AlphaFoldDB" id="A0A0B2BHL4"/>
<reference evidence="5 6" key="1">
    <citation type="submission" date="2017-11" db="EMBL/GenBank/DDBJ databases">
        <title>Genomic Encyclopedia of Archaeal and Bacterial Type Strains, Phase II (KMG-II): From Individual Species to Whole Genera.</title>
        <authorList>
            <person name="Goeker M."/>
        </authorList>
    </citation>
    <scope>NUCLEOTIDE SEQUENCE [LARGE SCALE GENOMIC DNA]</scope>
    <source>
        <strain evidence="5 6">DSM 27763</strain>
    </source>
</reference>
<keyword evidence="2 5" id="KW-0238">DNA-binding</keyword>
<dbReference type="Gene3D" id="1.10.10.10">
    <property type="entry name" value="Winged helix-like DNA-binding domain superfamily/Winged helix DNA-binding domain"/>
    <property type="match status" value="1"/>
</dbReference>
<proteinExistence type="predicted"/>
<gene>
    <name evidence="5" type="ORF">CLV56_3793</name>
</gene>
<name>A0A0B2BHL4_9ACTN</name>
<comment type="caution">
    <text evidence="5">The sequence shown here is derived from an EMBL/GenBank/DDBJ whole genome shotgun (WGS) entry which is preliminary data.</text>
</comment>
<evidence type="ECO:0000256" key="1">
    <source>
        <dbReference type="ARBA" id="ARBA00023015"/>
    </source>
</evidence>
<organism evidence="5 6">
    <name type="scientific">Mumia flava</name>
    <dbReference type="NCBI Taxonomy" id="1348852"/>
    <lineage>
        <taxon>Bacteria</taxon>
        <taxon>Bacillati</taxon>
        <taxon>Actinomycetota</taxon>
        <taxon>Actinomycetes</taxon>
        <taxon>Propionibacteriales</taxon>
        <taxon>Nocardioidaceae</taxon>
        <taxon>Mumia</taxon>
    </lineage>
</organism>
<dbReference type="GO" id="GO:0003700">
    <property type="term" value="F:DNA-binding transcription factor activity"/>
    <property type="evidence" value="ECO:0007669"/>
    <property type="project" value="InterPro"/>
</dbReference>
<accession>A0A0B2BHL4</accession>
<dbReference type="SUPFAM" id="SSF46785">
    <property type="entry name" value="Winged helix' DNA-binding domain"/>
    <property type="match status" value="1"/>
</dbReference>
<evidence type="ECO:0000259" key="4">
    <source>
        <dbReference type="PROSITE" id="PS50949"/>
    </source>
</evidence>
<dbReference type="CDD" id="cd07377">
    <property type="entry name" value="WHTH_GntR"/>
    <property type="match status" value="1"/>
</dbReference>
<dbReference type="Pfam" id="PF00392">
    <property type="entry name" value="GntR"/>
    <property type="match status" value="1"/>
</dbReference>
<dbReference type="SMART" id="SM00345">
    <property type="entry name" value="HTH_GNTR"/>
    <property type="match status" value="1"/>
</dbReference>
<dbReference type="Proteomes" id="UP000230842">
    <property type="component" value="Unassembled WGS sequence"/>
</dbReference>
<dbReference type="InterPro" id="IPR036388">
    <property type="entry name" value="WH-like_DNA-bd_sf"/>
</dbReference>